<evidence type="ECO:0000259" key="21">
    <source>
        <dbReference type="PROSITE" id="PS51371"/>
    </source>
</evidence>
<feature type="binding site" description="in other chain" evidence="13 17">
    <location>
        <position position="302"/>
    </location>
    <ligand>
        <name>K(+)</name>
        <dbReference type="ChEBI" id="CHEBI:29103"/>
        <note>ligand shared between two tetrameric partners</note>
    </ligand>
</feature>
<protein>
    <recommendedName>
        <fullName evidence="13 20">Inosine-5'-monophosphate dehydrogenase</fullName>
        <shortName evidence="13">IMP dehydrogenase</shortName>
        <shortName evidence="13">IMPD</shortName>
        <shortName evidence="13">IMPDH</shortName>
        <ecNumber evidence="13 20">1.1.1.205</ecNumber>
    </recommendedName>
</protein>
<keyword evidence="11 18" id="KW-0129">CBS domain</keyword>
<dbReference type="GO" id="GO:0006177">
    <property type="term" value="P:GMP biosynthetic process"/>
    <property type="evidence" value="ECO:0007669"/>
    <property type="project" value="UniProtKB-UniRule"/>
</dbReference>
<keyword evidence="23" id="KW-1185">Reference proteome</keyword>
<dbReference type="CDD" id="cd04601">
    <property type="entry name" value="CBS_pair_IMPDH"/>
    <property type="match status" value="1"/>
</dbReference>
<evidence type="ECO:0000256" key="17">
    <source>
        <dbReference type="PIRSR" id="PIRSR000130-4"/>
    </source>
</evidence>
<feature type="binding site" evidence="13">
    <location>
        <position position="468"/>
    </location>
    <ligand>
        <name>K(+)</name>
        <dbReference type="ChEBI" id="CHEBI:29103"/>
        <note>ligand shared between two tetrameric partners</note>
    </ligand>
</feature>
<dbReference type="PROSITE" id="PS00487">
    <property type="entry name" value="IMP_DH_GMP_RED"/>
    <property type="match status" value="1"/>
</dbReference>
<feature type="binding site" evidence="13">
    <location>
        <position position="245"/>
    </location>
    <ligand>
        <name>NAD(+)</name>
        <dbReference type="ChEBI" id="CHEBI:57540"/>
    </ligand>
</feature>
<keyword evidence="4 13" id="KW-0479">Metal-binding</keyword>
<dbReference type="InterPro" id="IPR046342">
    <property type="entry name" value="CBS_dom_sf"/>
</dbReference>
<comment type="similarity">
    <text evidence="2 13 19">Belongs to the IMPDH/GMPR family.</text>
</comment>
<evidence type="ECO:0000256" key="19">
    <source>
        <dbReference type="RuleBase" id="RU003927"/>
    </source>
</evidence>
<evidence type="ECO:0000256" key="16">
    <source>
        <dbReference type="PIRSR" id="PIRSR000130-3"/>
    </source>
</evidence>
<feature type="binding site" evidence="13 16">
    <location>
        <begin position="295"/>
        <end position="297"/>
    </location>
    <ligand>
        <name>NAD(+)</name>
        <dbReference type="ChEBI" id="CHEBI:57540"/>
    </ligand>
</feature>
<evidence type="ECO:0000313" key="23">
    <source>
        <dbReference type="Proteomes" id="UP001138757"/>
    </source>
</evidence>
<dbReference type="EMBL" id="JAHGAW010000017">
    <property type="protein sequence ID" value="MBT2189335.1"/>
    <property type="molecule type" value="Genomic_DNA"/>
</dbReference>
<evidence type="ECO:0000256" key="3">
    <source>
        <dbReference type="ARBA" id="ARBA00011881"/>
    </source>
</evidence>
<evidence type="ECO:0000256" key="9">
    <source>
        <dbReference type="ARBA" id="ARBA00023002"/>
    </source>
</evidence>
<dbReference type="GO" id="GO:0000166">
    <property type="term" value="F:nucleotide binding"/>
    <property type="evidence" value="ECO:0007669"/>
    <property type="project" value="UniProtKB-UniRule"/>
</dbReference>
<evidence type="ECO:0000256" key="5">
    <source>
        <dbReference type="ARBA" id="ARBA00022737"/>
    </source>
</evidence>
<reference evidence="22" key="1">
    <citation type="submission" date="2021-05" db="EMBL/GenBank/DDBJ databases">
        <title>Genome of Sphingobium sp. strain.</title>
        <authorList>
            <person name="Fan R."/>
        </authorList>
    </citation>
    <scope>NUCLEOTIDE SEQUENCE</scope>
    <source>
        <strain evidence="22">H33</strain>
    </source>
</reference>
<feature type="binding site" evidence="13 15">
    <location>
        <begin position="335"/>
        <end position="337"/>
    </location>
    <ligand>
        <name>IMP</name>
        <dbReference type="ChEBI" id="CHEBI:58053"/>
    </ligand>
</feature>
<comment type="activity regulation">
    <text evidence="13">Mycophenolic acid (MPA) is a non-competitive inhibitor that prevents formation of the closed enzyme conformation by binding to the same site as the amobile flap. In contrast, mizoribine monophosphate (MZP) is a competitive inhibitor that induces the closed conformation. MPA is a potent inhibitor of mammalian IMPDHs but a poor inhibitor of the bacterial enzymes. MZP is a more potent inhibitor of bacterial IMPDH.</text>
</comment>
<evidence type="ECO:0000256" key="6">
    <source>
        <dbReference type="ARBA" id="ARBA00022749"/>
    </source>
</evidence>
<dbReference type="InterPro" id="IPR013785">
    <property type="entry name" value="Aldolase_TIM"/>
</dbReference>
<dbReference type="NCBIfam" id="TIGR01302">
    <property type="entry name" value="IMP_dehydrog"/>
    <property type="match status" value="1"/>
</dbReference>
<feature type="binding site" description="in other chain" evidence="13 17">
    <location>
        <position position="297"/>
    </location>
    <ligand>
        <name>K(+)</name>
        <dbReference type="ChEBI" id="CHEBI:29103"/>
        <note>ligand shared between two tetrameric partners</note>
    </ligand>
</feature>
<evidence type="ECO:0000256" key="20">
    <source>
        <dbReference type="RuleBase" id="RU003928"/>
    </source>
</evidence>
<dbReference type="GO" id="GO:0046872">
    <property type="term" value="F:metal ion binding"/>
    <property type="evidence" value="ECO:0007669"/>
    <property type="project" value="UniProtKB-UniRule"/>
</dbReference>
<comment type="caution">
    <text evidence="13">Lacks conserved residue(s) required for the propagation of feature annotation.</text>
</comment>
<feature type="domain" description="CBS" evidence="21">
    <location>
        <begin position="91"/>
        <end position="150"/>
    </location>
</feature>
<dbReference type="CDD" id="cd00381">
    <property type="entry name" value="IMPDH"/>
    <property type="match status" value="1"/>
</dbReference>
<dbReference type="InterPro" id="IPR001093">
    <property type="entry name" value="IMP_DH_GMPRt"/>
</dbReference>
<keyword evidence="7 13" id="KW-0658">Purine biosynthesis</keyword>
<dbReference type="InterPro" id="IPR005990">
    <property type="entry name" value="IMP_DH"/>
</dbReference>
<dbReference type="HAMAP" id="MF_01964">
    <property type="entry name" value="IMPDH"/>
    <property type="match status" value="1"/>
</dbReference>
<feature type="binding site" evidence="13">
    <location>
        <position position="469"/>
    </location>
    <ligand>
        <name>K(+)</name>
        <dbReference type="ChEBI" id="CHEBI:29103"/>
        <note>ligand shared between two tetrameric partners</note>
    </ligand>
</feature>
<dbReference type="Gene3D" id="3.20.20.70">
    <property type="entry name" value="Aldolase class I"/>
    <property type="match status" value="1"/>
</dbReference>
<name>A0A9X1DG29_9SPHN</name>
<accession>A0A9X1DG29</accession>
<evidence type="ECO:0000256" key="4">
    <source>
        <dbReference type="ARBA" id="ARBA00022723"/>
    </source>
</evidence>
<dbReference type="SUPFAM" id="SSF54631">
    <property type="entry name" value="CBS-domain pair"/>
    <property type="match status" value="1"/>
</dbReference>
<keyword evidence="8 13" id="KW-0630">Potassium</keyword>
<dbReference type="Proteomes" id="UP001138757">
    <property type="component" value="Unassembled WGS sequence"/>
</dbReference>
<evidence type="ECO:0000256" key="7">
    <source>
        <dbReference type="ARBA" id="ARBA00022755"/>
    </source>
</evidence>
<organism evidence="22 23">
    <name type="scientific">Sphingobium nicotianae</name>
    <dbReference type="NCBI Taxonomy" id="2782607"/>
    <lineage>
        <taxon>Bacteria</taxon>
        <taxon>Pseudomonadati</taxon>
        <taxon>Pseudomonadota</taxon>
        <taxon>Alphaproteobacteria</taxon>
        <taxon>Sphingomonadales</taxon>
        <taxon>Sphingomonadaceae</taxon>
        <taxon>Sphingobium</taxon>
    </lineage>
</organism>
<feature type="binding site" evidence="13 15">
    <location>
        <begin position="358"/>
        <end position="359"/>
    </location>
    <ligand>
        <name>IMP</name>
        <dbReference type="ChEBI" id="CHEBI:58053"/>
    </ligand>
</feature>
<dbReference type="EC" id="1.1.1.205" evidence="13 20"/>
<evidence type="ECO:0000256" key="2">
    <source>
        <dbReference type="ARBA" id="ARBA00005502"/>
    </source>
</evidence>
<keyword evidence="10 13" id="KW-0520">NAD</keyword>
<proteinExistence type="inferred from homology"/>
<comment type="catalytic activity">
    <reaction evidence="12 13 20">
        <text>IMP + NAD(+) + H2O = XMP + NADH + H(+)</text>
        <dbReference type="Rhea" id="RHEA:11708"/>
        <dbReference type="ChEBI" id="CHEBI:15377"/>
        <dbReference type="ChEBI" id="CHEBI:15378"/>
        <dbReference type="ChEBI" id="CHEBI:57464"/>
        <dbReference type="ChEBI" id="CHEBI:57540"/>
        <dbReference type="ChEBI" id="CHEBI:57945"/>
        <dbReference type="ChEBI" id="CHEBI:58053"/>
        <dbReference type="EC" id="1.1.1.205"/>
    </reaction>
</comment>
<evidence type="ECO:0000256" key="12">
    <source>
        <dbReference type="ARBA" id="ARBA00048028"/>
    </source>
</evidence>
<comment type="pathway">
    <text evidence="13 20">Purine metabolism; XMP biosynthesis via de novo pathway; XMP from IMP: step 1/1.</text>
</comment>
<comment type="function">
    <text evidence="13">Catalyzes the conversion of inosine 5'-phosphate (IMP) to xanthosine 5'-phosphate (XMP), the first committed and rate-limiting step in the de novo synthesis of guanine nucleotides, and therefore plays an important role in the regulation of cell growth.</text>
</comment>
<feature type="active site" description="Proton acceptor" evidence="13 14">
    <location>
        <position position="398"/>
    </location>
</feature>
<evidence type="ECO:0000256" key="11">
    <source>
        <dbReference type="ARBA" id="ARBA00023122"/>
    </source>
</evidence>
<evidence type="ECO:0000313" key="22">
    <source>
        <dbReference type="EMBL" id="MBT2189335.1"/>
    </source>
</evidence>
<feature type="domain" description="CBS" evidence="21">
    <location>
        <begin position="151"/>
        <end position="208"/>
    </location>
</feature>
<evidence type="ECO:0000256" key="8">
    <source>
        <dbReference type="ARBA" id="ARBA00022958"/>
    </source>
</evidence>
<evidence type="ECO:0000256" key="15">
    <source>
        <dbReference type="PIRSR" id="PIRSR000130-2"/>
    </source>
</evidence>
<dbReference type="InterPro" id="IPR000644">
    <property type="entry name" value="CBS_dom"/>
</dbReference>
<dbReference type="Pfam" id="PF00478">
    <property type="entry name" value="IMPDH"/>
    <property type="match status" value="1"/>
</dbReference>
<feature type="binding site" evidence="16">
    <location>
        <begin position="245"/>
        <end position="247"/>
    </location>
    <ligand>
        <name>NAD(+)</name>
        <dbReference type="ChEBI" id="CHEBI:57540"/>
    </ligand>
</feature>
<dbReference type="SUPFAM" id="SSF51412">
    <property type="entry name" value="Inosine monophosphate dehydrogenase (IMPDH)"/>
    <property type="match status" value="1"/>
</dbReference>
<dbReference type="PROSITE" id="PS51371">
    <property type="entry name" value="CBS"/>
    <property type="match status" value="2"/>
</dbReference>
<evidence type="ECO:0000256" key="14">
    <source>
        <dbReference type="PIRSR" id="PIRSR000130-1"/>
    </source>
</evidence>
<feature type="binding site" description="in other chain" evidence="13 17">
    <location>
        <position position="299"/>
    </location>
    <ligand>
        <name>K(+)</name>
        <dbReference type="ChEBI" id="CHEBI:29103"/>
        <note>ligand shared between two tetrameric partners</note>
    </ligand>
</feature>
<dbReference type="FunFam" id="3.20.20.70:FF:000003">
    <property type="entry name" value="GMP reductase"/>
    <property type="match status" value="1"/>
</dbReference>
<feature type="active site" description="Thioimidate intermediate" evidence="13 14">
    <location>
        <position position="302"/>
    </location>
</feature>
<dbReference type="PANTHER" id="PTHR11911">
    <property type="entry name" value="INOSINE-5-MONOPHOSPHATE DEHYDROGENASE RELATED"/>
    <property type="match status" value="1"/>
</dbReference>
<dbReference type="PANTHER" id="PTHR11911:SF111">
    <property type="entry name" value="INOSINE-5'-MONOPHOSPHATE DEHYDROGENASE"/>
    <property type="match status" value="1"/>
</dbReference>
<comment type="cofactor">
    <cofactor evidence="1 13">
        <name>K(+)</name>
        <dbReference type="ChEBI" id="CHEBI:29103"/>
    </cofactor>
</comment>
<feature type="binding site" evidence="13 15">
    <location>
        <position position="413"/>
    </location>
    <ligand>
        <name>IMP</name>
        <dbReference type="ChEBI" id="CHEBI:58053"/>
    </ligand>
</feature>
<dbReference type="RefSeq" id="WP_214625586.1">
    <property type="nucleotide sequence ID" value="NZ_JAHGAW010000017.1"/>
</dbReference>
<keyword evidence="9 13" id="KW-0560">Oxidoreductase</keyword>
<evidence type="ECO:0000256" key="18">
    <source>
        <dbReference type="PROSITE-ProRule" id="PRU00703"/>
    </source>
</evidence>
<dbReference type="PIRSF" id="PIRSF000130">
    <property type="entry name" value="IMPDH"/>
    <property type="match status" value="1"/>
</dbReference>
<dbReference type="AlphaFoldDB" id="A0A9X1DG29"/>
<comment type="caution">
    <text evidence="22">The sequence shown here is derived from an EMBL/GenBank/DDBJ whole genome shotgun (WGS) entry which is preliminary data.</text>
</comment>
<evidence type="ECO:0000256" key="13">
    <source>
        <dbReference type="HAMAP-Rule" id="MF_01964"/>
    </source>
</evidence>
<feature type="binding site" evidence="13 15">
    <location>
        <begin position="382"/>
        <end position="386"/>
    </location>
    <ligand>
        <name>IMP</name>
        <dbReference type="ChEBI" id="CHEBI:58053"/>
    </ligand>
</feature>
<comment type="subunit">
    <text evidence="3 13">Homotetramer.</text>
</comment>
<dbReference type="InterPro" id="IPR015875">
    <property type="entry name" value="IMP_DH/GMP_Rdtase_CS"/>
</dbReference>
<dbReference type="SMART" id="SM00116">
    <property type="entry name" value="CBS"/>
    <property type="match status" value="2"/>
</dbReference>
<sequence>MDIRLGLTFDDVLLQPGESDVLPSQADVSTRISRDISLNIPILSSAMDTVTEADMAIVMAQLGGIGVLHRNLTIEEQCAAVRAVKRFESGMVVNPITMRPDQPLADAQALMTRHKISGIPIVEASGKLVGILTNRDVRFAENPAQPVRELMTHDNLATVRIGVAQEEARRLLHQRRIEKLLVVDEDFRCVGLITVKDIEKAVNYPQATKDATGRLRVAAATTVGDKGQERTEALIDAECDLIVVDTAHGHSKMVAETVARIRKLSNSVQLVAGNVATAEATRALIDAGADGVKVGIGPGSICTTRVVAGVGVPQLTAIMDAAEEAAKNDVPVIADGGIRTSGDVAKALAAGGSAVMIGSMLAGTEEAPGETFLYQGRAYKSYRGMGSVGAMARGSADRYFQQDIKDQMKLVPEGIEGQVAYKGPARDVIHQLVGGVKAAMGYTGSRTLRDLKERARFVQITNAGLSESHVHDVTITREAPNYPTR</sequence>
<evidence type="ECO:0000256" key="1">
    <source>
        <dbReference type="ARBA" id="ARBA00001958"/>
    </source>
</evidence>
<dbReference type="GO" id="GO:0003938">
    <property type="term" value="F:IMP dehydrogenase activity"/>
    <property type="evidence" value="ECO:0007669"/>
    <property type="project" value="UniProtKB-UniRule"/>
</dbReference>
<keyword evidence="5" id="KW-0677">Repeat</keyword>
<evidence type="ECO:0000256" key="10">
    <source>
        <dbReference type="ARBA" id="ARBA00023027"/>
    </source>
</evidence>
<dbReference type="GO" id="GO:0006183">
    <property type="term" value="P:GTP biosynthetic process"/>
    <property type="evidence" value="ECO:0007669"/>
    <property type="project" value="TreeGrafter"/>
</dbReference>
<feature type="binding site" evidence="13 15">
    <location>
        <position position="300"/>
    </location>
    <ligand>
        <name>IMP</name>
        <dbReference type="ChEBI" id="CHEBI:58053"/>
    </ligand>
</feature>
<dbReference type="SMART" id="SM01240">
    <property type="entry name" value="IMPDH"/>
    <property type="match status" value="1"/>
</dbReference>
<feature type="binding site" evidence="13">
    <location>
        <position position="467"/>
    </location>
    <ligand>
        <name>K(+)</name>
        <dbReference type="ChEBI" id="CHEBI:29103"/>
        <note>ligand shared between two tetrameric partners</note>
    </ligand>
</feature>
<gene>
    <name evidence="13 22" type="primary">guaB</name>
    <name evidence="22" type="ORF">KK488_20485</name>
</gene>
<keyword evidence="6 13" id="KW-0332">GMP biosynthesis</keyword>
<dbReference type="Pfam" id="PF00571">
    <property type="entry name" value="CBS"/>
    <property type="match status" value="2"/>
</dbReference>